<evidence type="ECO:0000256" key="1">
    <source>
        <dbReference type="SAM" id="Phobius"/>
    </source>
</evidence>
<keyword evidence="1" id="KW-0812">Transmembrane</keyword>
<proteinExistence type="predicted"/>
<keyword evidence="1" id="KW-1133">Transmembrane helix</keyword>
<accession>A0A856MSA0</accession>
<reference evidence="2 3" key="1">
    <citation type="submission" date="2018-06" db="EMBL/GenBank/DDBJ databases">
        <title>Comparative genomics of Brasilonema spp. strains.</title>
        <authorList>
            <person name="Alvarenga D.O."/>
            <person name="Fiore M.F."/>
            <person name="Varani A.M."/>
        </authorList>
    </citation>
    <scope>NUCLEOTIDE SEQUENCE [LARGE SCALE GENOMIC DNA]</scope>
    <source>
        <strain evidence="2 3">CENA114</strain>
        <plasmid evidence="3">pboct1</plasmid>
    </source>
</reference>
<dbReference type="AlphaFoldDB" id="A0A856MSA0"/>
<dbReference type="EMBL" id="CP030119">
    <property type="protein sequence ID" value="QDL12571.1"/>
    <property type="molecule type" value="Genomic_DNA"/>
</dbReference>
<sequence>MSRNQRRNFDADFSSGGEIVPVNRLQNMLQQVQQQGGVINQQQGNVSPMMTYDTQPVEVRYITAPTTYKPKIPQIEIPYVETWKAHRLHPQNPWRFVWYPAYFLGDCIKSPIGVGAVGFWLFVMVINFLLNGNYTGPGYASGKKIEVVPKEVPQFALPVVKQLE</sequence>
<name>A0A856MSA0_9CYAN</name>
<feature type="transmembrane region" description="Helical" evidence="1">
    <location>
        <begin position="112"/>
        <end position="130"/>
    </location>
</feature>
<protein>
    <submittedName>
        <fullName evidence="2">Uncharacterized protein</fullName>
    </submittedName>
</protein>
<keyword evidence="3" id="KW-1185">Reference proteome</keyword>
<evidence type="ECO:0000313" key="3">
    <source>
        <dbReference type="Proteomes" id="UP000503129"/>
    </source>
</evidence>
<organism evidence="2 3">
    <name type="scientific">Brasilonema sennae CENA114</name>
    <dbReference type="NCBI Taxonomy" id="415709"/>
    <lineage>
        <taxon>Bacteria</taxon>
        <taxon>Bacillati</taxon>
        <taxon>Cyanobacteriota</taxon>
        <taxon>Cyanophyceae</taxon>
        <taxon>Nostocales</taxon>
        <taxon>Scytonemataceae</taxon>
        <taxon>Brasilonema</taxon>
        <taxon>Bromeliae group (in: Brasilonema)</taxon>
    </lineage>
</organism>
<geneLocation type="plasmid" evidence="3">
    <name>pboct1</name>
</geneLocation>
<gene>
    <name evidence="2" type="ORF">DP114_32915</name>
</gene>
<dbReference type="KEGG" id="bsen:DP114_32915"/>
<evidence type="ECO:0000313" key="2">
    <source>
        <dbReference type="EMBL" id="QDL12571.1"/>
    </source>
</evidence>
<dbReference type="RefSeq" id="WP_169267296.1">
    <property type="nucleotide sequence ID" value="NZ_CAWOXK010000002.1"/>
</dbReference>
<keyword evidence="2" id="KW-0614">Plasmid</keyword>
<keyword evidence="1" id="KW-0472">Membrane</keyword>
<dbReference type="Proteomes" id="UP000503129">
    <property type="component" value="Plasmid pBOCT1"/>
</dbReference>